<dbReference type="Gramene" id="EOY09259">
    <property type="protein sequence ID" value="EOY09259"/>
    <property type="gene ID" value="TCM_024676"/>
</dbReference>
<dbReference type="EMBL" id="CM001883">
    <property type="protein sequence ID" value="EOY09259.1"/>
    <property type="molecule type" value="Genomic_DNA"/>
</dbReference>
<gene>
    <name evidence="2" type="ORF">TCM_024676</name>
</gene>
<keyword evidence="3" id="KW-1185">Reference proteome</keyword>
<dbReference type="AlphaFoldDB" id="A0A061F422"/>
<feature type="compositionally biased region" description="Basic residues" evidence="1">
    <location>
        <begin position="61"/>
        <end position="70"/>
    </location>
</feature>
<protein>
    <submittedName>
        <fullName evidence="2">Uncharacterized protein</fullName>
    </submittedName>
</protein>
<accession>A0A061F422</accession>
<feature type="region of interest" description="Disordered" evidence="1">
    <location>
        <begin position="129"/>
        <end position="163"/>
    </location>
</feature>
<dbReference type="Proteomes" id="UP000026915">
    <property type="component" value="Chromosome 5"/>
</dbReference>
<name>A0A061F422_THECC</name>
<proteinExistence type="predicted"/>
<evidence type="ECO:0000313" key="2">
    <source>
        <dbReference type="EMBL" id="EOY09259.1"/>
    </source>
</evidence>
<feature type="region of interest" description="Disordered" evidence="1">
    <location>
        <begin position="1"/>
        <end position="23"/>
    </location>
</feature>
<evidence type="ECO:0000256" key="1">
    <source>
        <dbReference type="SAM" id="MobiDB-lite"/>
    </source>
</evidence>
<organism evidence="2 3">
    <name type="scientific">Theobroma cacao</name>
    <name type="common">Cacao</name>
    <name type="synonym">Cocoa</name>
    <dbReference type="NCBI Taxonomy" id="3641"/>
    <lineage>
        <taxon>Eukaryota</taxon>
        <taxon>Viridiplantae</taxon>
        <taxon>Streptophyta</taxon>
        <taxon>Embryophyta</taxon>
        <taxon>Tracheophyta</taxon>
        <taxon>Spermatophyta</taxon>
        <taxon>Magnoliopsida</taxon>
        <taxon>eudicotyledons</taxon>
        <taxon>Gunneridae</taxon>
        <taxon>Pentapetalae</taxon>
        <taxon>rosids</taxon>
        <taxon>malvids</taxon>
        <taxon>Malvales</taxon>
        <taxon>Malvaceae</taxon>
        <taxon>Byttnerioideae</taxon>
        <taxon>Theobroma</taxon>
    </lineage>
</organism>
<reference evidence="2 3" key="1">
    <citation type="journal article" date="2013" name="Genome Biol.">
        <title>The genome sequence of the most widely cultivated cacao type and its use to identify candidate genes regulating pod color.</title>
        <authorList>
            <person name="Motamayor J.C."/>
            <person name="Mockaitis K."/>
            <person name="Schmutz J."/>
            <person name="Haiminen N."/>
            <person name="Iii D.L."/>
            <person name="Cornejo O."/>
            <person name="Findley S.D."/>
            <person name="Zheng P."/>
            <person name="Utro F."/>
            <person name="Royaert S."/>
            <person name="Saski C."/>
            <person name="Jenkins J."/>
            <person name="Podicheti R."/>
            <person name="Zhao M."/>
            <person name="Scheffler B.E."/>
            <person name="Stack J.C."/>
            <person name="Feltus F.A."/>
            <person name="Mustiga G.M."/>
            <person name="Amores F."/>
            <person name="Phillips W."/>
            <person name="Marelli J.P."/>
            <person name="May G.D."/>
            <person name="Shapiro H."/>
            <person name="Ma J."/>
            <person name="Bustamante C.D."/>
            <person name="Schnell R.J."/>
            <person name="Main D."/>
            <person name="Gilbert D."/>
            <person name="Parida L."/>
            <person name="Kuhn D.N."/>
        </authorList>
    </citation>
    <scope>NUCLEOTIDE SEQUENCE [LARGE SCALE GENOMIC DNA]</scope>
    <source>
        <strain evidence="3">cv. Matina 1-6</strain>
    </source>
</reference>
<feature type="region of interest" description="Disordered" evidence="1">
    <location>
        <begin position="50"/>
        <end position="86"/>
    </location>
</feature>
<sequence>MEHKENRVVRRGVKRSHTTDEEVDTHLTIKAHSVAEAHAASVAVVDDQVRNPPLHPQMHTSFKRKMKRSRSMGEQDGASTEEGIGNGVYLDEPIGINDPIASVQSSPPIALYNVPFKSLTITEATYLAKGPTTPAPHPHRIPTSPKAAQHAQSTPSLEASPPSPVEDAQIILLGLNRELRPLPTDKIFKQRNVVLPKHLIEYVKGVSPSRGLPWHEVD</sequence>
<dbReference type="HOGENOM" id="CLU_1268860_0_0_1"/>
<dbReference type="InParanoid" id="A0A061F422"/>
<evidence type="ECO:0000313" key="3">
    <source>
        <dbReference type="Proteomes" id="UP000026915"/>
    </source>
</evidence>